<dbReference type="InterPro" id="IPR001810">
    <property type="entry name" value="F-box_dom"/>
</dbReference>
<dbReference type="Proteomes" id="UP000541558">
    <property type="component" value="Unassembled WGS sequence"/>
</dbReference>
<dbReference type="InterPro" id="IPR036047">
    <property type="entry name" value="F-box-like_dom_sf"/>
</dbReference>
<sequence>MDVDHGLSRILWSNDVPIPIEATSIRSEVETITSRISVLRAELEGLENRLRQHHAALSPVRRVPPEIIAQIFSILVVGVLDSGGRDGLLDLGLVCKSWRRAALSSHRLWAGVSVDRHQCNETSYGKIVTWLNRSGDLPRTLTFDHITFDDCECEFEDSEREEPCQMSNPALIKLLSVGPKLHTLVLQCSSQVCFRTLLESIGPEPDLMNPRPWDTLQSLRLELSAAGSCPWDEPLEASESLFYHLPQVTSLNLHIPYSFTAFEEDLTHSRTVALNVPPRLLQGLKTFDLRCDWQGNHILAMLQHCENLETLIVDFRGEALQYDEDDIPIVHKISTESRLVFPNLRTLHLESTPDIKLLDFLRAPSLRDLRFDMEYDPEDLEEFEFQEPLMRFLKVSNCQEKLQSLHLQNLTISSIKLARIFLDLPSLTTVIIDRARFDANTFWQQMQHFALKRIGTSDAPRCLPHLRELQTFYMPVEGPVLRAVAKFLMTNRTMNPLPSPCAWKVSYVPTMRTEDNMEQELAALAERCVSFQVVPFSSL</sequence>
<comment type="caution">
    <text evidence="3">The sequence shown here is derived from an EMBL/GenBank/DDBJ whole genome shotgun (WGS) entry which is preliminary data.</text>
</comment>
<evidence type="ECO:0000259" key="2">
    <source>
        <dbReference type="Pfam" id="PF12937"/>
    </source>
</evidence>
<evidence type="ECO:0000313" key="3">
    <source>
        <dbReference type="EMBL" id="KAF5334296.1"/>
    </source>
</evidence>
<dbReference type="Gene3D" id="1.20.1280.50">
    <property type="match status" value="1"/>
</dbReference>
<dbReference type="OrthoDB" id="3365698at2759"/>
<dbReference type="Pfam" id="PF12937">
    <property type="entry name" value="F-box-like"/>
    <property type="match status" value="1"/>
</dbReference>
<evidence type="ECO:0000256" key="1">
    <source>
        <dbReference type="SAM" id="Coils"/>
    </source>
</evidence>
<name>A0A8H5C3F4_9AGAR</name>
<dbReference type="EMBL" id="JAACJK010000072">
    <property type="protein sequence ID" value="KAF5334296.1"/>
    <property type="molecule type" value="Genomic_DNA"/>
</dbReference>
<dbReference type="SUPFAM" id="SSF52047">
    <property type="entry name" value="RNI-like"/>
    <property type="match status" value="1"/>
</dbReference>
<feature type="coiled-coil region" evidence="1">
    <location>
        <begin position="29"/>
        <end position="56"/>
    </location>
</feature>
<dbReference type="Gene3D" id="3.80.10.10">
    <property type="entry name" value="Ribonuclease Inhibitor"/>
    <property type="match status" value="1"/>
</dbReference>
<gene>
    <name evidence="3" type="ORF">D9611_014159</name>
</gene>
<dbReference type="PANTHER" id="PTHR38926:SF5">
    <property type="entry name" value="F-BOX AND LEUCINE-RICH REPEAT PROTEIN 6"/>
    <property type="match status" value="1"/>
</dbReference>
<keyword evidence="4" id="KW-1185">Reference proteome</keyword>
<dbReference type="InterPro" id="IPR032675">
    <property type="entry name" value="LRR_dom_sf"/>
</dbReference>
<dbReference type="PANTHER" id="PTHR38926">
    <property type="entry name" value="F-BOX DOMAIN CONTAINING PROTEIN, EXPRESSED"/>
    <property type="match status" value="1"/>
</dbReference>
<keyword evidence="1" id="KW-0175">Coiled coil</keyword>
<reference evidence="3 4" key="1">
    <citation type="journal article" date="2020" name="ISME J.">
        <title>Uncovering the hidden diversity of litter-decomposition mechanisms in mushroom-forming fungi.</title>
        <authorList>
            <person name="Floudas D."/>
            <person name="Bentzer J."/>
            <person name="Ahren D."/>
            <person name="Johansson T."/>
            <person name="Persson P."/>
            <person name="Tunlid A."/>
        </authorList>
    </citation>
    <scope>NUCLEOTIDE SEQUENCE [LARGE SCALE GENOMIC DNA]</scope>
    <source>
        <strain evidence="3 4">CBS 175.51</strain>
    </source>
</reference>
<dbReference type="AlphaFoldDB" id="A0A8H5C3F4"/>
<organism evidence="3 4">
    <name type="scientific">Ephemerocybe angulata</name>
    <dbReference type="NCBI Taxonomy" id="980116"/>
    <lineage>
        <taxon>Eukaryota</taxon>
        <taxon>Fungi</taxon>
        <taxon>Dikarya</taxon>
        <taxon>Basidiomycota</taxon>
        <taxon>Agaricomycotina</taxon>
        <taxon>Agaricomycetes</taxon>
        <taxon>Agaricomycetidae</taxon>
        <taxon>Agaricales</taxon>
        <taxon>Agaricineae</taxon>
        <taxon>Psathyrellaceae</taxon>
        <taxon>Ephemerocybe</taxon>
    </lineage>
</organism>
<evidence type="ECO:0000313" key="4">
    <source>
        <dbReference type="Proteomes" id="UP000541558"/>
    </source>
</evidence>
<proteinExistence type="predicted"/>
<accession>A0A8H5C3F4</accession>
<protein>
    <recommendedName>
        <fullName evidence="2">F-box domain-containing protein</fullName>
    </recommendedName>
</protein>
<dbReference type="SUPFAM" id="SSF81383">
    <property type="entry name" value="F-box domain"/>
    <property type="match status" value="1"/>
</dbReference>
<feature type="domain" description="F-box" evidence="2">
    <location>
        <begin position="62"/>
        <end position="110"/>
    </location>
</feature>